<accession>A0A9N9TDF0</accession>
<dbReference type="InterPro" id="IPR036084">
    <property type="entry name" value="Ser_inhib-like_sf"/>
</dbReference>
<dbReference type="Gene3D" id="2.10.25.10">
    <property type="entry name" value="Laminin"/>
    <property type="match status" value="3"/>
</dbReference>
<name>A0A9N9TDF0_DIABA</name>
<evidence type="ECO:0000256" key="2">
    <source>
        <dbReference type="ARBA" id="ARBA00023157"/>
    </source>
</evidence>
<keyword evidence="2" id="KW-1015">Disulfide bond</keyword>
<dbReference type="SUPFAM" id="SSF57567">
    <property type="entry name" value="Serine protease inhibitors"/>
    <property type="match status" value="2"/>
</dbReference>
<evidence type="ECO:0000313" key="4">
    <source>
        <dbReference type="EMBL" id="CAG9839243.1"/>
    </source>
</evidence>
<organism evidence="4 5">
    <name type="scientific">Diabrotica balteata</name>
    <name type="common">Banded cucumber beetle</name>
    <dbReference type="NCBI Taxonomy" id="107213"/>
    <lineage>
        <taxon>Eukaryota</taxon>
        <taxon>Metazoa</taxon>
        <taxon>Ecdysozoa</taxon>
        <taxon>Arthropoda</taxon>
        <taxon>Hexapoda</taxon>
        <taxon>Insecta</taxon>
        <taxon>Pterygota</taxon>
        <taxon>Neoptera</taxon>
        <taxon>Endopterygota</taxon>
        <taxon>Coleoptera</taxon>
        <taxon>Polyphaga</taxon>
        <taxon>Cucujiformia</taxon>
        <taxon>Chrysomeloidea</taxon>
        <taxon>Chrysomelidae</taxon>
        <taxon>Galerucinae</taxon>
        <taxon>Diabroticina</taxon>
        <taxon>Diabroticites</taxon>
        <taxon>Diabrotica</taxon>
    </lineage>
</organism>
<evidence type="ECO:0000313" key="5">
    <source>
        <dbReference type="Proteomes" id="UP001153709"/>
    </source>
</evidence>
<dbReference type="PANTHER" id="PTHR23259">
    <property type="entry name" value="RIDDLE"/>
    <property type="match status" value="1"/>
</dbReference>
<dbReference type="PANTHER" id="PTHR23259:SF70">
    <property type="entry name" value="ACCESSORY GLAND PROTEIN ACP62F-RELATED"/>
    <property type="match status" value="1"/>
</dbReference>
<proteinExistence type="predicted"/>
<feature type="domain" description="TIL" evidence="3">
    <location>
        <begin position="275"/>
        <end position="334"/>
    </location>
</feature>
<dbReference type="InterPro" id="IPR051368">
    <property type="entry name" value="SerProtInhib-TIL_Domain"/>
</dbReference>
<gene>
    <name evidence="4" type="ORF">DIABBA_LOCUS12028</name>
</gene>
<keyword evidence="5" id="KW-1185">Reference proteome</keyword>
<evidence type="ECO:0000256" key="1">
    <source>
        <dbReference type="ARBA" id="ARBA00022690"/>
    </source>
</evidence>
<dbReference type="GO" id="GO:0030414">
    <property type="term" value="F:peptidase inhibitor activity"/>
    <property type="evidence" value="ECO:0007669"/>
    <property type="project" value="UniProtKB-KW"/>
</dbReference>
<dbReference type="CDD" id="cd19941">
    <property type="entry name" value="TIL"/>
    <property type="match status" value="2"/>
</dbReference>
<sequence>MTKITRKGQEEENRGSRQTIFIVPVEKKGDGNGREEKTTKLREDIEIIETIEVSLRVLEGYRGGRCGPLEVFNECASPCISERTCQHQFPVEPDRCILPCEQRCECDINKGLIRDEESGNCIDIGKCEDRCGRNQFFGCRPCCPEPTCDNPKPISCIRPCPLLCINECLCKEGYLFVVMIENSGSVIPSTLSDVRSSAKASCYRKNHYIRVCPPSEIWNDCATWLPEPTCQNRFPYHPGYGPSVCYERCECDAENGYIRNRVSGECVLEECCPGCPPCEIWNDCDSCEPEPTCQNPYPNCTGIVCPLMCFPRCLCDIGYIRDEISGDCVSQESCPCK</sequence>
<dbReference type="EMBL" id="OU898283">
    <property type="protein sequence ID" value="CAG9839243.1"/>
    <property type="molecule type" value="Genomic_DNA"/>
</dbReference>
<dbReference type="OrthoDB" id="6781148at2759"/>
<dbReference type="InterPro" id="IPR002919">
    <property type="entry name" value="TIL_dom"/>
</dbReference>
<reference evidence="4" key="1">
    <citation type="submission" date="2022-01" db="EMBL/GenBank/DDBJ databases">
        <authorList>
            <person name="King R."/>
        </authorList>
    </citation>
    <scope>NUCLEOTIDE SEQUENCE</scope>
</reference>
<protein>
    <recommendedName>
        <fullName evidence="3">TIL domain-containing protein</fullName>
    </recommendedName>
</protein>
<dbReference type="Pfam" id="PF01826">
    <property type="entry name" value="TIL"/>
    <property type="match status" value="1"/>
</dbReference>
<evidence type="ECO:0000259" key="3">
    <source>
        <dbReference type="Pfam" id="PF01826"/>
    </source>
</evidence>
<keyword evidence="1" id="KW-0646">Protease inhibitor</keyword>
<dbReference type="Proteomes" id="UP001153709">
    <property type="component" value="Chromosome 8"/>
</dbReference>
<dbReference type="AlphaFoldDB" id="A0A9N9TDF0"/>